<gene>
    <name evidence="1" type="ORF">DPEC_G00291730</name>
</gene>
<comment type="caution">
    <text evidence="1">The sequence shown here is derived from an EMBL/GenBank/DDBJ whole genome shotgun (WGS) entry which is preliminary data.</text>
</comment>
<sequence>MDMTIVEHVDSQTFDDKQSGECRSDAGSPEVGSDYEALGQIPSVFKRLSIRYTACILWNSTDSLPSNQCTDVFSSQEAGRKQPLLKSWSKDSSFSSAVPAGSTRVGFAWRRSKEATRPRSPPRRSESESGIVSEGDTENTANSEICMGRPQKGDAAPLHHPQGVTRLRKRRTRKTRCATRTSTGS</sequence>
<dbReference type="EMBL" id="CM055754">
    <property type="protein sequence ID" value="KAJ7990904.1"/>
    <property type="molecule type" value="Genomic_DNA"/>
</dbReference>
<name>A0ACC2FHU1_DALPE</name>
<accession>A0ACC2FHU1</accession>
<dbReference type="Proteomes" id="UP001157502">
    <property type="component" value="Chromosome 27"/>
</dbReference>
<protein>
    <submittedName>
        <fullName evidence="1">Uncharacterized protein</fullName>
    </submittedName>
</protein>
<proteinExistence type="predicted"/>
<reference evidence="1" key="1">
    <citation type="submission" date="2021-05" db="EMBL/GenBank/DDBJ databases">
        <authorList>
            <person name="Pan Q."/>
            <person name="Jouanno E."/>
            <person name="Zahm M."/>
            <person name="Klopp C."/>
            <person name="Cabau C."/>
            <person name="Louis A."/>
            <person name="Berthelot C."/>
            <person name="Parey E."/>
            <person name="Roest Crollius H."/>
            <person name="Montfort J."/>
            <person name="Robinson-Rechavi M."/>
            <person name="Bouchez O."/>
            <person name="Lampietro C."/>
            <person name="Lopez Roques C."/>
            <person name="Donnadieu C."/>
            <person name="Postlethwait J."/>
            <person name="Bobe J."/>
            <person name="Dillon D."/>
            <person name="Chandos A."/>
            <person name="von Hippel F."/>
            <person name="Guiguen Y."/>
        </authorList>
    </citation>
    <scope>NUCLEOTIDE SEQUENCE</scope>
    <source>
        <strain evidence="1">YG-Jan2019</strain>
    </source>
</reference>
<keyword evidence="2" id="KW-1185">Reference proteome</keyword>
<evidence type="ECO:0000313" key="2">
    <source>
        <dbReference type="Proteomes" id="UP001157502"/>
    </source>
</evidence>
<evidence type="ECO:0000313" key="1">
    <source>
        <dbReference type="EMBL" id="KAJ7990904.1"/>
    </source>
</evidence>
<organism evidence="1 2">
    <name type="scientific">Dallia pectoralis</name>
    <name type="common">Alaska blackfish</name>
    <dbReference type="NCBI Taxonomy" id="75939"/>
    <lineage>
        <taxon>Eukaryota</taxon>
        <taxon>Metazoa</taxon>
        <taxon>Chordata</taxon>
        <taxon>Craniata</taxon>
        <taxon>Vertebrata</taxon>
        <taxon>Euteleostomi</taxon>
        <taxon>Actinopterygii</taxon>
        <taxon>Neopterygii</taxon>
        <taxon>Teleostei</taxon>
        <taxon>Protacanthopterygii</taxon>
        <taxon>Esociformes</taxon>
        <taxon>Umbridae</taxon>
        <taxon>Dallia</taxon>
    </lineage>
</organism>